<accession>A0ABT9DFW6</accession>
<reference evidence="1" key="1">
    <citation type="submission" date="2023-07" db="EMBL/GenBank/DDBJ databases">
        <title>Biological control against Fusarium languescens, the causal agent of wilt in Jalapeno peppers, by a novel bacterial subspecies: Bacillus cabrialesii subsp. tritici TSO2.</title>
        <authorList>
            <person name="Montoya-Martinez A.C."/>
            <person name="Figueroa-Brambila K.M."/>
            <person name="Escalante-Beltran A."/>
            <person name="Lopez-Montoya N.D."/>
            <person name="Valenzuela-Ruiz V."/>
            <person name="Parra-Cota F.I."/>
            <person name="Estrada Alvarado M.I."/>
            <person name="De Los Santos Villalobos S."/>
        </authorList>
    </citation>
    <scope>NUCLEOTIDE SEQUENCE</scope>
    <source>
        <strain evidence="1">TSO2</strain>
    </source>
</reference>
<keyword evidence="2" id="KW-1185">Reference proteome</keyword>
<organism evidence="1 2">
    <name type="scientific">Bacillus cabrialesii subsp. tritici</name>
    <dbReference type="NCBI Taxonomy" id="2944916"/>
    <lineage>
        <taxon>Bacteria</taxon>
        <taxon>Bacillati</taxon>
        <taxon>Bacillota</taxon>
        <taxon>Bacilli</taxon>
        <taxon>Bacillales</taxon>
        <taxon>Bacillaceae</taxon>
        <taxon>Bacillus</taxon>
        <taxon>Bacillus cabrialesii</taxon>
    </lineage>
</organism>
<sequence length="58" mass="6655">MGGLQTTGYAEKTPFSQLSAYFSARFVREDLFTMFSAYIWFTLLHNHLTNIPYNGGDQ</sequence>
<dbReference type="Proteomes" id="UP001177121">
    <property type="component" value="Unassembled WGS sequence"/>
</dbReference>
<dbReference type="EMBL" id="JAHBMK020000001">
    <property type="protein sequence ID" value="MDO8223583.1"/>
    <property type="molecule type" value="Genomic_DNA"/>
</dbReference>
<dbReference type="RefSeq" id="WP_119995347.1">
    <property type="nucleotide sequence ID" value="NZ_JAHBMK020000001.1"/>
</dbReference>
<name>A0ABT9DFW6_9BACI</name>
<evidence type="ECO:0000313" key="2">
    <source>
        <dbReference type="Proteomes" id="UP001177121"/>
    </source>
</evidence>
<gene>
    <name evidence="1" type="ORF">KHP33_001590</name>
</gene>
<comment type="caution">
    <text evidence="1">The sequence shown here is derived from an EMBL/GenBank/DDBJ whole genome shotgun (WGS) entry which is preliminary data.</text>
</comment>
<protein>
    <submittedName>
        <fullName evidence="1">Uncharacterized protein</fullName>
    </submittedName>
</protein>
<proteinExistence type="predicted"/>
<evidence type="ECO:0000313" key="1">
    <source>
        <dbReference type="EMBL" id="MDO8223583.1"/>
    </source>
</evidence>